<evidence type="ECO:0000256" key="10">
    <source>
        <dbReference type="ARBA" id="ARBA00038150"/>
    </source>
</evidence>
<organism evidence="11 12">
    <name type="scientific">Elysia marginata</name>
    <dbReference type="NCBI Taxonomy" id="1093978"/>
    <lineage>
        <taxon>Eukaryota</taxon>
        <taxon>Metazoa</taxon>
        <taxon>Spiralia</taxon>
        <taxon>Lophotrochozoa</taxon>
        <taxon>Mollusca</taxon>
        <taxon>Gastropoda</taxon>
        <taxon>Heterobranchia</taxon>
        <taxon>Euthyneura</taxon>
        <taxon>Panpulmonata</taxon>
        <taxon>Sacoglossa</taxon>
        <taxon>Placobranchoidea</taxon>
        <taxon>Plakobranchidae</taxon>
        <taxon>Elysia</taxon>
    </lineage>
</organism>
<gene>
    <name evidence="11" type="ORF">ElyMa_001918100</name>
</gene>
<dbReference type="PANTHER" id="PTHR19297">
    <property type="entry name" value="GLYCOSYLTRANSFERASE 14 FAMILY MEMBER"/>
    <property type="match status" value="1"/>
</dbReference>
<accession>A0AAV4ETT5</accession>
<comment type="similarity">
    <text evidence="10">Belongs to the glycosyltransferase 14 family.</text>
</comment>
<protein>
    <submittedName>
        <fullName evidence="11">Beta-1,3-galactosyl-O-glycosyl-glycoprotein beta-1,6-N-acetylglucosaminyltransferase</fullName>
    </submittedName>
</protein>
<comment type="caution">
    <text evidence="11">The sequence shown here is derived from an EMBL/GenBank/DDBJ whole genome shotgun (WGS) entry which is preliminary data.</text>
</comment>
<keyword evidence="5" id="KW-0812">Transmembrane</keyword>
<dbReference type="Proteomes" id="UP000762676">
    <property type="component" value="Unassembled WGS sequence"/>
</dbReference>
<dbReference type="PANTHER" id="PTHR19297:SF191">
    <property type="entry name" value="PROTEIN XYLOSYLTRANSFERASE"/>
    <property type="match status" value="1"/>
</dbReference>
<dbReference type="AlphaFoldDB" id="A0AAV4ETT5"/>
<evidence type="ECO:0000256" key="5">
    <source>
        <dbReference type="ARBA" id="ARBA00022692"/>
    </source>
</evidence>
<evidence type="ECO:0000256" key="9">
    <source>
        <dbReference type="ARBA" id="ARBA00023180"/>
    </source>
</evidence>
<evidence type="ECO:0000256" key="8">
    <source>
        <dbReference type="ARBA" id="ARBA00023136"/>
    </source>
</evidence>
<evidence type="ECO:0000256" key="1">
    <source>
        <dbReference type="ARBA" id="ARBA00004606"/>
    </source>
</evidence>
<keyword evidence="12" id="KW-1185">Reference proteome</keyword>
<evidence type="ECO:0000256" key="7">
    <source>
        <dbReference type="ARBA" id="ARBA00022989"/>
    </source>
</evidence>
<comment type="pathway">
    <text evidence="2">Protein modification; protein glycosylation.</text>
</comment>
<evidence type="ECO:0000313" key="12">
    <source>
        <dbReference type="Proteomes" id="UP000762676"/>
    </source>
</evidence>
<dbReference type="InterPro" id="IPR003406">
    <property type="entry name" value="Glyco_trans_14"/>
</dbReference>
<dbReference type="Pfam" id="PF02485">
    <property type="entry name" value="Branch"/>
    <property type="match status" value="1"/>
</dbReference>
<evidence type="ECO:0000256" key="2">
    <source>
        <dbReference type="ARBA" id="ARBA00004922"/>
    </source>
</evidence>
<evidence type="ECO:0000256" key="4">
    <source>
        <dbReference type="ARBA" id="ARBA00022679"/>
    </source>
</evidence>
<keyword evidence="3" id="KW-0328">Glycosyltransferase</keyword>
<name>A0AAV4ETT5_9GAST</name>
<keyword evidence="9" id="KW-0325">Glycoprotein</keyword>
<keyword evidence="6" id="KW-0735">Signal-anchor</keyword>
<keyword evidence="8" id="KW-0472">Membrane</keyword>
<evidence type="ECO:0000256" key="6">
    <source>
        <dbReference type="ARBA" id="ARBA00022968"/>
    </source>
</evidence>
<keyword evidence="4" id="KW-0808">Transferase</keyword>
<evidence type="ECO:0000256" key="3">
    <source>
        <dbReference type="ARBA" id="ARBA00022676"/>
    </source>
</evidence>
<proteinExistence type="inferred from homology"/>
<comment type="subcellular location">
    <subcellularLocation>
        <location evidence="1">Membrane</location>
        <topology evidence="1">Single-pass type II membrane protein</topology>
    </subcellularLocation>
</comment>
<dbReference type="EMBL" id="BMAT01003890">
    <property type="protein sequence ID" value="GFR64277.1"/>
    <property type="molecule type" value="Genomic_DNA"/>
</dbReference>
<dbReference type="GO" id="GO:0016020">
    <property type="term" value="C:membrane"/>
    <property type="evidence" value="ECO:0007669"/>
    <property type="project" value="UniProtKB-SubCell"/>
</dbReference>
<sequence length="390" mass="45793">MLLTQTPNVTEVDCDSFFIPPEAWNETTESLAEVFPEAEKLKKSYKDCKAITSRWIDIPMSEFEQQNPIAFAIMIHDNLDRFERLLRAIYRTSNVYCVHVDSKSSVEFKRSVKQITSCFNNVFTTRQSIPVYWGERSVLDQEMICIRELWKHKVKWRWFINLTGEEFPLKTNLELVHILSILREFNDVWVDPCTEHGSDPAAAKCRPSTHARFRERWANAPLPPLYAQPFKGQIHVALSRAMIDYVLHNEEAKAIYDWCVTAKVSDEFFFSTLNANAHLRAPGSNAVLMEHPLKKRPSLARLKLWKFTGAEWPYCTFYLRGICLLSPKELTLLTTSWQLFANKFKPYHRPVGYACLEEWYFRKVVEELKTGRVQLDLRLYHKLYYQYLGI</sequence>
<reference evidence="11 12" key="1">
    <citation type="journal article" date="2021" name="Elife">
        <title>Chloroplast acquisition without the gene transfer in kleptoplastic sea slugs, Plakobranchus ocellatus.</title>
        <authorList>
            <person name="Maeda T."/>
            <person name="Takahashi S."/>
            <person name="Yoshida T."/>
            <person name="Shimamura S."/>
            <person name="Takaki Y."/>
            <person name="Nagai Y."/>
            <person name="Toyoda A."/>
            <person name="Suzuki Y."/>
            <person name="Arimoto A."/>
            <person name="Ishii H."/>
            <person name="Satoh N."/>
            <person name="Nishiyama T."/>
            <person name="Hasebe M."/>
            <person name="Maruyama T."/>
            <person name="Minagawa J."/>
            <person name="Obokata J."/>
            <person name="Shigenobu S."/>
        </authorList>
    </citation>
    <scope>NUCLEOTIDE SEQUENCE [LARGE SCALE GENOMIC DNA]</scope>
</reference>
<dbReference type="GO" id="GO:0008375">
    <property type="term" value="F:acetylglucosaminyltransferase activity"/>
    <property type="evidence" value="ECO:0007669"/>
    <property type="project" value="TreeGrafter"/>
</dbReference>
<evidence type="ECO:0000313" key="11">
    <source>
        <dbReference type="EMBL" id="GFR64277.1"/>
    </source>
</evidence>
<keyword evidence="7" id="KW-1133">Transmembrane helix</keyword>